<keyword evidence="1" id="KW-0472">Membrane</keyword>
<feature type="transmembrane region" description="Helical" evidence="1">
    <location>
        <begin position="210"/>
        <end position="232"/>
    </location>
</feature>
<evidence type="ECO:0000256" key="1">
    <source>
        <dbReference type="SAM" id="Phobius"/>
    </source>
</evidence>
<sequence>MSELLKQTKRYLYIYWLFCKNSFMSEMEYRVNFIFGASIEVGYLCIKLLYVLVVYRAGVTVNGLTPDGILLCVGSFTFMTGIYCLFFYINFARLPGHIRNGTLDMMITKPVSLQFISTLTKLNFGLSSTNIIAGIIIIVIAWRRLDMPVTIDNVLMYVMFTICGVILNYALFLLPSLLSFWTVQSKGINDASALLWDMNYMPMTIYSKSLQFVGSFLLPVFLITNLSPFYVMGRLPNYMMIWGFIAPVLFLVLCRLLWKRAIRSYTSANS</sequence>
<dbReference type="STRING" id="1850517.A8708_13240"/>
<dbReference type="RefSeq" id="WP_068669892.1">
    <property type="nucleotide sequence ID" value="NZ_LYPB01000090.1"/>
</dbReference>
<feature type="transmembrane region" description="Helical" evidence="1">
    <location>
        <begin position="122"/>
        <end position="142"/>
    </location>
</feature>
<feature type="transmembrane region" description="Helical" evidence="1">
    <location>
        <begin position="154"/>
        <end position="178"/>
    </location>
</feature>
<dbReference type="Pfam" id="PF06182">
    <property type="entry name" value="ABC2_membrane_6"/>
    <property type="match status" value="1"/>
</dbReference>
<reference evidence="2 3" key="1">
    <citation type="submission" date="2016-05" db="EMBL/GenBank/DDBJ databases">
        <title>Paenibacillus sp. 1ZS3-15 nov., isolated from the rhizosphere soil.</title>
        <authorList>
            <person name="Zhang X.X."/>
            <person name="Zhang J."/>
        </authorList>
    </citation>
    <scope>NUCLEOTIDE SEQUENCE [LARGE SCALE GENOMIC DNA]</scope>
    <source>
        <strain evidence="2 3">1ZS3-15</strain>
    </source>
</reference>
<protein>
    <submittedName>
        <fullName evidence="2">ABC transporter permease</fullName>
    </submittedName>
</protein>
<name>A0A197ZYS6_9BACL</name>
<dbReference type="Proteomes" id="UP000078454">
    <property type="component" value="Unassembled WGS sequence"/>
</dbReference>
<comment type="caution">
    <text evidence="2">The sequence shown here is derived from an EMBL/GenBank/DDBJ whole genome shotgun (WGS) entry which is preliminary data.</text>
</comment>
<dbReference type="PANTHER" id="PTHR36833">
    <property type="entry name" value="SLR0610 PROTEIN-RELATED"/>
    <property type="match status" value="1"/>
</dbReference>
<dbReference type="AlphaFoldDB" id="A0A197ZYS6"/>
<dbReference type="PANTHER" id="PTHR36833:SF1">
    <property type="entry name" value="INTEGRAL MEMBRANE TRANSPORT PROTEIN"/>
    <property type="match status" value="1"/>
</dbReference>
<feature type="transmembrane region" description="Helical" evidence="1">
    <location>
        <begin position="33"/>
        <end position="56"/>
    </location>
</feature>
<feature type="transmembrane region" description="Helical" evidence="1">
    <location>
        <begin position="68"/>
        <end position="89"/>
    </location>
</feature>
<feature type="transmembrane region" description="Helical" evidence="1">
    <location>
        <begin position="238"/>
        <end position="258"/>
    </location>
</feature>
<keyword evidence="3" id="KW-1185">Reference proteome</keyword>
<dbReference type="OrthoDB" id="3818833at2"/>
<dbReference type="InterPro" id="IPR010390">
    <property type="entry name" value="ABC-2_transporter-like"/>
</dbReference>
<organism evidence="2 3">
    <name type="scientific">Paenibacillus oryzisoli</name>
    <dbReference type="NCBI Taxonomy" id="1850517"/>
    <lineage>
        <taxon>Bacteria</taxon>
        <taxon>Bacillati</taxon>
        <taxon>Bacillota</taxon>
        <taxon>Bacilli</taxon>
        <taxon>Bacillales</taxon>
        <taxon>Paenibacillaceae</taxon>
        <taxon>Paenibacillus</taxon>
    </lineage>
</organism>
<proteinExistence type="predicted"/>
<gene>
    <name evidence="2" type="ORF">A8708_13240</name>
</gene>
<keyword evidence="1" id="KW-0812">Transmembrane</keyword>
<dbReference type="EMBL" id="LYPB01000090">
    <property type="protein sequence ID" value="OAS14354.1"/>
    <property type="molecule type" value="Genomic_DNA"/>
</dbReference>
<accession>A0A197ZYS6</accession>
<evidence type="ECO:0000313" key="3">
    <source>
        <dbReference type="Proteomes" id="UP000078454"/>
    </source>
</evidence>
<keyword evidence="1" id="KW-1133">Transmembrane helix</keyword>
<evidence type="ECO:0000313" key="2">
    <source>
        <dbReference type="EMBL" id="OAS14354.1"/>
    </source>
</evidence>